<evidence type="ECO:0000313" key="3">
    <source>
        <dbReference type="Proteomes" id="UP000239576"/>
    </source>
</evidence>
<organism evidence="2 3">
    <name type="scientific">Stenomitos frigidus ULC18</name>
    <dbReference type="NCBI Taxonomy" id="2107698"/>
    <lineage>
        <taxon>Bacteria</taxon>
        <taxon>Bacillati</taxon>
        <taxon>Cyanobacteriota</taxon>
        <taxon>Cyanophyceae</taxon>
        <taxon>Leptolyngbyales</taxon>
        <taxon>Leptolyngbyaceae</taxon>
        <taxon>Stenomitos</taxon>
    </lineage>
</organism>
<evidence type="ECO:0000259" key="1">
    <source>
        <dbReference type="Pfam" id="PF12770"/>
    </source>
</evidence>
<evidence type="ECO:0000313" key="2">
    <source>
        <dbReference type="EMBL" id="PSB31595.1"/>
    </source>
</evidence>
<gene>
    <name evidence="2" type="ORF">C7B82_07160</name>
</gene>
<dbReference type="AlphaFoldDB" id="A0A2T1EFX4"/>
<dbReference type="OrthoDB" id="530906at2"/>
<dbReference type="EMBL" id="PVWK01000034">
    <property type="protein sequence ID" value="PSB31595.1"/>
    <property type="molecule type" value="Genomic_DNA"/>
</dbReference>
<accession>A0A2T1EFX4</accession>
<dbReference type="Pfam" id="PF13289">
    <property type="entry name" value="SIR2_2"/>
    <property type="match status" value="1"/>
</dbReference>
<feature type="domain" description="CHAT" evidence="1">
    <location>
        <begin position="24"/>
        <end position="163"/>
    </location>
</feature>
<dbReference type="Pfam" id="PF12770">
    <property type="entry name" value="CHAT"/>
    <property type="match status" value="1"/>
</dbReference>
<keyword evidence="3" id="KW-1185">Reference proteome</keyword>
<comment type="caution">
    <text evidence="2">The sequence shown here is derived from an EMBL/GenBank/DDBJ whole genome shotgun (WGS) entry which is preliminary data.</text>
</comment>
<sequence>MTMLHKKILILTSNPNDNVKLRADREIKEIKEKIERSKNRDRFEIIPELAVQPDDLIPLLQEKEPQIVHFCGHGKEGGLVFENESGNSQSVEVSTLGRLFEQFKDTVECVFLNACHSEDQAKAIHKHIQYVIGMKGDITDDAAIQFAANFYATLITERSYREAFNFGRIALELQGIQSDLLPIFLEKPTIPPRKSLDLPDSLHYNSVINAFKNGEVIPFLGSGINLDDGQPSNERISNIELVDYLAQDLELANNYQYLQGSPCSVCLVSNENLPADCPLRKTLLEGAAIACPEHEQALAVAQLKLQCLAQHIAFESSLHNVYQKLDRLFRERSHTNKFHKFFATLPGEMLKKEFPLPYKLLVTTNYDNMLESAFVKNNQLFDLLSYVAETDGENTQGRFRYTPSGEESRLITSDQVVLHGNRPLILKLYGVTNNFVITEDQHINYLVNQEIERAFPKDILQILRSSNILFMGYSPSDVNLRIIVNRLWGKKLLGQKSWMIHQSRIGSLDKGFWSGRNVELLDSDLERYRLELAKQIEALEKRSLYNHWR</sequence>
<proteinExistence type="predicted"/>
<dbReference type="InterPro" id="IPR024983">
    <property type="entry name" value="CHAT_dom"/>
</dbReference>
<reference evidence="2 3" key="2">
    <citation type="submission" date="2018-03" db="EMBL/GenBank/DDBJ databases">
        <title>The ancient ancestry and fast evolution of plastids.</title>
        <authorList>
            <person name="Moore K.R."/>
            <person name="Magnabosco C."/>
            <person name="Momper L."/>
            <person name="Gold D.A."/>
            <person name="Bosak T."/>
            <person name="Fournier G.P."/>
        </authorList>
    </citation>
    <scope>NUCLEOTIDE SEQUENCE [LARGE SCALE GENOMIC DNA]</scope>
    <source>
        <strain evidence="2 3">ULC18</strain>
    </source>
</reference>
<name>A0A2T1EFX4_9CYAN</name>
<dbReference type="Proteomes" id="UP000239576">
    <property type="component" value="Unassembled WGS sequence"/>
</dbReference>
<protein>
    <recommendedName>
        <fullName evidence="1">CHAT domain-containing protein</fullName>
    </recommendedName>
</protein>
<reference evidence="3" key="1">
    <citation type="submission" date="2018-02" db="EMBL/GenBank/DDBJ databases">
        <authorList>
            <person name="Moore K."/>
            <person name="Momper L."/>
        </authorList>
    </citation>
    <scope>NUCLEOTIDE SEQUENCE [LARGE SCALE GENOMIC DNA]</scope>
    <source>
        <strain evidence="3">ULC18</strain>
    </source>
</reference>